<feature type="region of interest" description="Disordered" evidence="1">
    <location>
        <begin position="88"/>
        <end position="120"/>
    </location>
</feature>
<dbReference type="PANTHER" id="PTHR35304">
    <property type="entry name" value="OS05G0120300 PROTEIN-RELATED"/>
    <property type="match status" value="1"/>
</dbReference>
<feature type="compositionally biased region" description="Low complexity" evidence="1">
    <location>
        <begin position="90"/>
        <end position="99"/>
    </location>
</feature>
<dbReference type="OrthoDB" id="1928091at2759"/>
<organism evidence="2 3">
    <name type="scientific">Rhodamnia argentea</name>
    <dbReference type="NCBI Taxonomy" id="178133"/>
    <lineage>
        <taxon>Eukaryota</taxon>
        <taxon>Viridiplantae</taxon>
        <taxon>Streptophyta</taxon>
        <taxon>Embryophyta</taxon>
        <taxon>Tracheophyta</taxon>
        <taxon>Spermatophyta</taxon>
        <taxon>Magnoliopsida</taxon>
        <taxon>eudicotyledons</taxon>
        <taxon>Gunneridae</taxon>
        <taxon>Pentapetalae</taxon>
        <taxon>rosids</taxon>
        <taxon>malvids</taxon>
        <taxon>Myrtales</taxon>
        <taxon>Myrtaceae</taxon>
        <taxon>Myrtoideae</taxon>
        <taxon>Myrteae</taxon>
        <taxon>Australasian group</taxon>
        <taxon>Rhodamnia</taxon>
    </lineage>
</organism>
<keyword evidence="2" id="KW-1185">Reference proteome</keyword>
<name>A0A8B8P6V6_9MYRT</name>
<evidence type="ECO:0000313" key="3">
    <source>
        <dbReference type="RefSeq" id="XP_030529643.1"/>
    </source>
</evidence>
<proteinExistence type="predicted"/>
<dbReference type="PANTHER" id="PTHR35304:SF3">
    <property type="entry name" value="CATHEPSIN PROPEPTIDE INHIBITOR DOMAIN-CONTAINING PROTEIN"/>
    <property type="match status" value="1"/>
</dbReference>
<gene>
    <name evidence="3" type="primary">LOC115740305</name>
</gene>
<dbReference type="GeneID" id="115740305"/>
<evidence type="ECO:0000256" key="1">
    <source>
        <dbReference type="SAM" id="MobiDB-lite"/>
    </source>
</evidence>
<accession>A0A8B8P6V6</accession>
<evidence type="ECO:0000313" key="2">
    <source>
        <dbReference type="Proteomes" id="UP000827889"/>
    </source>
</evidence>
<dbReference type="Proteomes" id="UP000827889">
    <property type="component" value="Chromosome 1"/>
</dbReference>
<dbReference type="KEGG" id="rarg:115740305"/>
<dbReference type="RefSeq" id="XP_030529643.1">
    <property type="nucleotide sequence ID" value="XM_030673783.1"/>
</dbReference>
<sequence>MMMNTNCIDCIDVQNPLKISKALVKHRQWAESDARFLRMISASARDGAVGGGRDPFVDGYVCRQRFLRSYKFSQKEETVAQRTKKWLRGAKQSAAAQSTSKEEGKNENKGKKKNKKKKSIGDGSCSFLEAVFNFLFLCVAKVDVDDVVLRTRPAKA</sequence>
<feature type="compositionally biased region" description="Basic and acidic residues" evidence="1">
    <location>
        <begin position="100"/>
        <end position="109"/>
    </location>
</feature>
<reference evidence="2" key="1">
    <citation type="submission" date="2025-05" db="UniProtKB">
        <authorList>
            <consortium name="RefSeq"/>
        </authorList>
    </citation>
    <scope>NUCLEOTIDE SEQUENCE [LARGE SCALE GENOMIC DNA]</scope>
</reference>
<dbReference type="AlphaFoldDB" id="A0A8B8P6V6"/>
<protein>
    <submittedName>
        <fullName evidence="3">Uncharacterized protein LOC115740305</fullName>
    </submittedName>
</protein>
<reference evidence="3" key="2">
    <citation type="submission" date="2025-08" db="UniProtKB">
        <authorList>
            <consortium name="RefSeq"/>
        </authorList>
    </citation>
    <scope>IDENTIFICATION</scope>
    <source>
        <tissue evidence="3">Leaf</tissue>
    </source>
</reference>